<dbReference type="InterPro" id="IPR056100">
    <property type="entry name" value="DUF7683"/>
</dbReference>
<gene>
    <name evidence="2" type="ORF">F8S09_15215</name>
</gene>
<proteinExistence type="predicted"/>
<dbReference type="Pfam" id="PF24731">
    <property type="entry name" value="DUF7683"/>
    <property type="match status" value="1"/>
</dbReference>
<protein>
    <recommendedName>
        <fullName evidence="1">DUF7683 domain-containing protein</fullName>
    </recommendedName>
</protein>
<comment type="caution">
    <text evidence="2">The sequence shown here is derived from an EMBL/GenBank/DDBJ whole genome shotgun (WGS) entry which is preliminary data.</text>
</comment>
<dbReference type="Proteomes" id="UP000484842">
    <property type="component" value="Unassembled WGS sequence"/>
</dbReference>
<dbReference type="RefSeq" id="WP_152872318.1">
    <property type="nucleotide sequence ID" value="NZ_WBSL01000013.1"/>
</dbReference>
<sequence>MAVVFLLECYDRGTEQLVMEWELPRAAAEELRDLFEPGETVFPYLFGLYPVTTDEHLALLERWCPEVTLDFRRWAIFVTARSA</sequence>
<evidence type="ECO:0000259" key="1">
    <source>
        <dbReference type="Pfam" id="PF24731"/>
    </source>
</evidence>
<keyword evidence="3" id="KW-1185">Reference proteome</keyword>
<organism evidence="2 3">
    <name type="scientific">Deinococcus terrestris</name>
    <dbReference type="NCBI Taxonomy" id="2651870"/>
    <lineage>
        <taxon>Bacteria</taxon>
        <taxon>Thermotogati</taxon>
        <taxon>Deinococcota</taxon>
        <taxon>Deinococci</taxon>
        <taxon>Deinococcales</taxon>
        <taxon>Deinococcaceae</taxon>
        <taxon>Deinococcus</taxon>
    </lineage>
</organism>
<reference evidence="2 3" key="1">
    <citation type="submission" date="2019-10" db="EMBL/GenBank/DDBJ databases">
        <title>Deinococcus sp. isolated from soil.</title>
        <authorList>
            <person name="Li Y."/>
            <person name="Wang J."/>
        </authorList>
    </citation>
    <scope>NUCLEOTIDE SEQUENCE [LARGE SCALE GENOMIC DNA]</scope>
    <source>
        <strain evidence="2 3">SDU3-2</strain>
    </source>
</reference>
<evidence type="ECO:0000313" key="3">
    <source>
        <dbReference type="Proteomes" id="UP000484842"/>
    </source>
</evidence>
<accession>A0A7X1TT31</accession>
<dbReference type="AlphaFoldDB" id="A0A7X1TT31"/>
<feature type="domain" description="DUF7683" evidence="1">
    <location>
        <begin position="6"/>
        <end position="78"/>
    </location>
</feature>
<evidence type="ECO:0000313" key="2">
    <source>
        <dbReference type="EMBL" id="MPY68007.1"/>
    </source>
</evidence>
<dbReference type="EMBL" id="WBSL01000013">
    <property type="protein sequence ID" value="MPY68007.1"/>
    <property type="molecule type" value="Genomic_DNA"/>
</dbReference>
<name>A0A7X1TT31_9DEIO</name>